<evidence type="ECO:0000313" key="5">
    <source>
        <dbReference type="Proteomes" id="UP000321606"/>
    </source>
</evidence>
<organism evidence="4 5">
    <name type="scientific">Pseudoleptotrichia goodfellowii</name>
    <dbReference type="NCBI Taxonomy" id="157692"/>
    <lineage>
        <taxon>Bacteria</taxon>
        <taxon>Fusobacteriati</taxon>
        <taxon>Fusobacteriota</taxon>
        <taxon>Fusobacteriia</taxon>
        <taxon>Fusobacteriales</taxon>
        <taxon>Leptotrichiaceae</taxon>
        <taxon>Pseudoleptotrichia</taxon>
    </lineage>
</organism>
<dbReference type="InterPro" id="IPR002202">
    <property type="entry name" value="HMG_CoA_Rdtase"/>
</dbReference>
<dbReference type="PROSITE" id="PS50065">
    <property type="entry name" value="HMG_COA_REDUCTASE_4"/>
    <property type="match status" value="1"/>
</dbReference>
<dbReference type="EMBL" id="AP019822">
    <property type="protein sequence ID" value="BBM36683.1"/>
    <property type="molecule type" value="Genomic_DNA"/>
</dbReference>
<dbReference type="GO" id="GO:0015936">
    <property type="term" value="P:coenzyme A metabolic process"/>
    <property type="evidence" value="ECO:0007669"/>
    <property type="project" value="InterPro"/>
</dbReference>
<dbReference type="AlphaFoldDB" id="A0A510JF82"/>
<evidence type="ECO:0000256" key="2">
    <source>
        <dbReference type="ARBA" id="ARBA00023002"/>
    </source>
</evidence>
<dbReference type="InterPro" id="IPR023076">
    <property type="entry name" value="HMG_CoA_Rdtase_CS"/>
</dbReference>
<comment type="pathway">
    <text evidence="3">Metabolic intermediate metabolism; (R)-mevalonate degradation; (S)-3-hydroxy-3-methylglutaryl-CoA from (R)-mevalonate: step 1/1.</text>
</comment>
<dbReference type="RefSeq" id="WP_026737911.1">
    <property type="nucleotide sequence ID" value="NZ_AP019822.1"/>
</dbReference>
<proteinExistence type="inferred from homology"/>
<evidence type="ECO:0000256" key="1">
    <source>
        <dbReference type="ARBA" id="ARBA00007661"/>
    </source>
</evidence>
<comment type="catalytic activity">
    <reaction evidence="3">
        <text>(R)-mevalonate + 2 NAD(+) + CoA = (3S)-3-hydroxy-3-methylglutaryl-CoA + 2 NADH + 2 H(+)</text>
        <dbReference type="Rhea" id="RHEA:14833"/>
        <dbReference type="ChEBI" id="CHEBI:15378"/>
        <dbReference type="ChEBI" id="CHEBI:36464"/>
        <dbReference type="ChEBI" id="CHEBI:43074"/>
        <dbReference type="ChEBI" id="CHEBI:57287"/>
        <dbReference type="ChEBI" id="CHEBI:57540"/>
        <dbReference type="ChEBI" id="CHEBI:57945"/>
        <dbReference type="EC" id="1.1.1.88"/>
    </reaction>
</comment>
<evidence type="ECO:0000313" key="4">
    <source>
        <dbReference type="EMBL" id="BBM36683.1"/>
    </source>
</evidence>
<keyword evidence="3" id="KW-0520">NAD</keyword>
<dbReference type="CDD" id="cd00644">
    <property type="entry name" value="HMG-CoA_reductase_classII"/>
    <property type="match status" value="1"/>
</dbReference>
<dbReference type="UniPathway" id="UPA00257">
    <property type="reaction ID" value="UER00367"/>
</dbReference>
<name>A0A510JF82_9FUSO</name>
<dbReference type="NCBIfam" id="TIGR00532">
    <property type="entry name" value="HMG_CoA_R_NAD"/>
    <property type="match status" value="1"/>
</dbReference>
<dbReference type="Gene3D" id="1.10.8.660">
    <property type="match status" value="1"/>
</dbReference>
<sequence length="476" mass="51827">MKNNKNIWLGFHNKDRNDRINILKENDFLNEEYSEILKSNVTLPCEIAGQMSENNLGTFALPFGIAPNFLINGKEFAVPMVTEEPSVVAACSYAAKIISRSGGFTAEVINRKMTGQVVLYDVNDINTAIENIEKNKDLILKIANEAHPSIVARGGGAEDVRVEMFSEKNSENMNNTDANSDNVDDFLTVYLIADVKEAMGANIINNMLEGIKPLLEDITKGTALMGILSNYATESLVTASCEIDIKYLSNDISYAANVAKKTGLAGKYAKIDMYRASTHNKGIFNGIDAVLIATGNDWRAIEAGGHAYAVKNGRYEGLTDWTFNPETNKIKGKLTLPMPIASVGGSIGLNPTVKAAFNILGNPDAKTLSQIIVSVGLAQNFAALKALVTTGIQKGHMKLQAKSLALLAGADPEQIDTVVEKLLEARHMSLEKAKEIIKVLKEPFYSEANINRLEKSIENVESGKSALKEHELIETE</sequence>
<dbReference type="Proteomes" id="UP000321606">
    <property type="component" value="Chromosome"/>
</dbReference>
<gene>
    <name evidence="4" type="ORF">JCM16774_1627</name>
</gene>
<evidence type="ECO:0000256" key="3">
    <source>
        <dbReference type="RuleBase" id="RU361219"/>
    </source>
</evidence>
<dbReference type="Pfam" id="PF00368">
    <property type="entry name" value="HMG-CoA_red"/>
    <property type="match status" value="1"/>
</dbReference>
<keyword evidence="2 3" id="KW-0560">Oxidoreductase</keyword>
<dbReference type="STRING" id="714315.GCA_000516535_01634"/>
<dbReference type="Gene3D" id="3.90.770.10">
    <property type="entry name" value="3-hydroxy-3-methylglutaryl-coenzyme A Reductase, Chain A, domain 2"/>
    <property type="match status" value="2"/>
</dbReference>
<protein>
    <recommendedName>
        <fullName evidence="3">3-hydroxy-3-methylglutaryl coenzyme A reductase</fullName>
        <shortName evidence="3">HMG-CoA reductase</shortName>
        <ecNumber evidence="3">1.1.1.88</ecNumber>
    </recommendedName>
</protein>
<dbReference type="KEGG" id="lgo:JCM16774_1627"/>
<dbReference type="PANTHER" id="PTHR10572">
    <property type="entry name" value="3-HYDROXY-3-METHYLGLUTARYL-COENZYME A REDUCTASE"/>
    <property type="match status" value="1"/>
</dbReference>
<reference evidence="4 5" key="1">
    <citation type="submission" date="2019-07" db="EMBL/GenBank/DDBJ databases">
        <title>Complete Genome Sequence of Leptotrichia goodfellowii Strain JCM 16774.</title>
        <authorList>
            <person name="Watanabe S."/>
            <person name="Cui L."/>
        </authorList>
    </citation>
    <scope>NUCLEOTIDE SEQUENCE [LARGE SCALE GENOMIC DNA]</scope>
    <source>
        <strain evidence="4 5">JCM16774</strain>
    </source>
</reference>
<comment type="similarity">
    <text evidence="1 3">Belongs to the HMG-CoA reductase family.</text>
</comment>
<dbReference type="PANTHER" id="PTHR10572:SF24">
    <property type="entry name" value="3-HYDROXY-3-METHYLGLUTARYL-COENZYME A REDUCTASE"/>
    <property type="match status" value="1"/>
</dbReference>
<dbReference type="InterPro" id="IPR009029">
    <property type="entry name" value="HMG_CoA_Rdtase_sub-bd_dom_sf"/>
</dbReference>
<dbReference type="SUPFAM" id="SSF56542">
    <property type="entry name" value="Substrate-binding domain of HMG-CoA reductase"/>
    <property type="match status" value="1"/>
</dbReference>
<dbReference type="OrthoDB" id="9764892at2"/>
<dbReference type="SUPFAM" id="SSF55035">
    <property type="entry name" value="NAD-binding domain of HMG-CoA reductase"/>
    <property type="match status" value="1"/>
</dbReference>
<dbReference type="EC" id="1.1.1.88" evidence="3"/>
<dbReference type="GO" id="GO:0004420">
    <property type="term" value="F:hydroxymethylglutaryl-CoA reductase (NADPH) activity"/>
    <property type="evidence" value="ECO:0007669"/>
    <property type="project" value="InterPro"/>
</dbReference>
<dbReference type="InterPro" id="IPR004553">
    <property type="entry name" value="HMG_CoA_Rdtase_bac-typ"/>
</dbReference>
<dbReference type="GO" id="GO:0140643">
    <property type="term" value="F:hydroxymethylglutaryl-CoA reductase (NADH) activity"/>
    <property type="evidence" value="ECO:0007669"/>
    <property type="project" value="UniProtKB-EC"/>
</dbReference>
<accession>A0A510JF82</accession>
<dbReference type="PROSITE" id="PS01192">
    <property type="entry name" value="HMG_COA_REDUCTASE_3"/>
    <property type="match status" value="1"/>
</dbReference>
<dbReference type="InterPro" id="IPR023074">
    <property type="entry name" value="HMG_CoA_Rdtase_cat_sf"/>
</dbReference>
<dbReference type="InterPro" id="IPR009023">
    <property type="entry name" value="HMG_CoA_Rdtase_NAD(P)-bd_sf"/>
</dbReference>